<dbReference type="PROSITE" id="PS50994">
    <property type="entry name" value="INTEGRASE"/>
    <property type="match status" value="1"/>
</dbReference>
<accession>A0A8B8ZUD0</accession>
<evidence type="ECO:0000256" key="1">
    <source>
        <dbReference type="ARBA" id="ARBA00023268"/>
    </source>
</evidence>
<dbReference type="FunFam" id="1.10.340.70:FF:000001">
    <property type="entry name" value="Retrovirus-related Pol polyprotein from transposon gypsy-like Protein"/>
    <property type="match status" value="1"/>
</dbReference>
<dbReference type="InterPro" id="IPR000477">
    <property type="entry name" value="RT_dom"/>
</dbReference>
<dbReference type="Gene3D" id="3.30.420.10">
    <property type="entry name" value="Ribonuclease H-like superfamily/Ribonuclease H"/>
    <property type="match status" value="1"/>
</dbReference>
<dbReference type="PANTHER" id="PTHR37984:SF5">
    <property type="entry name" value="PROTEIN NYNRIN-LIKE"/>
    <property type="match status" value="1"/>
</dbReference>
<dbReference type="RefSeq" id="XP_038974994.1">
    <property type="nucleotide sequence ID" value="XM_039119066.1"/>
</dbReference>
<dbReference type="GeneID" id="120106166"/>
<dbReference type="SUPFAM" id="SSF53098">
    <property type="entry name" value="Ribonuclease H-like"/>
    <property type="match status" value="1"/>
</dbReference>
<protein>
    <submittedName>
        <fullName evidence="5">Uncharacterized protein K02A2.6-like</fullName>
    </submittedName>
</protein>
<dbReference type="InterPro" id="IPR050951">
    <property type="entry name" value="Retrovirus_Pol_polyprotein"/>
</dbReference>
<dbReference type="Pfam" id="PF17921">
    <property type="entry name" value="Integrase_H2C2"/>
    <property type="match status" value="1"/>
</dbReference>
<dbReference type="Pfam" id="PF00078">
    <property type="entry name" value="RVT_1"/>
    <property type="match status" value="1"/>
</dbReference>
<dbReference type="FunFam" id="3.30.70.270:FF:000020">
    <property type="entry name" value="Transposon Tf2-6 polyprotein-like Protein"/>
    <property type="match status" value="1"/>
</dbReference>
<dbReference type="OrthoDB" id="779668at2759"/>
<evidence type="ECO:0000259" key="2">
    <source>
        <dbReference type="PROSITE" id="PS50878"/>
    </source>
</evidence>
<dbReference type="InterPro" id="IPR043128">
    <property type="entry name" value="Rev_trsase/Diguanyl_cyclase"/>
</dbReference>
<name>A0A8B8ZUD0_PHODC</name>
<dbReference type="Gene3D" id="3.10.10.10">
    <property type="entry name" value="HIV Type 1 Reverse Transcriptase, subunit A, domain 1"/>
    <property type="match status" value="1"/>
</dbReference>
<reference evidence="5" key="1">
    <citation type="submission" date="2025-08" db="UniProtKB">
        <authorList>
            <consortium name="RefSeq"/>
        </authorList>
    </citation>
    <scope>IDENTIFICATION</scope>
    <source>
        <tissue evidence="5">Young leaves</tissue>
    </source>
</reference>
<dbReference type="InterPro" id="IPR043502">
    <property type="entry name" value="DNA/RNA_pol_sf"/>
</dbReference>
<dbReference type="CDD" id="cd09274">
    <property type="entry name" value="RNase_HI_RT_Ty3"/>
    <property type="match status" value="1"/>
</dbReference>
<evidence type="ECO:0000259" key="3">
    <source>
        <dbReference type="PROSITE" id="PS50994"/>
    </source>
</evidence>
<organism evidence="4 5">
    <name type="scientific">Phoenix dactylifera</name>
    <name type="common">Date palm</name>
    <dbReference type="NCBI Taxonomy" id="42345"/>
    <lineage>
        <taxon>Eukaryota</taxon>
        <taxon>Viridiplantae</taxon>
        <taxon>Streptophyta</taxon>
        <taxon>Embryophyta</taxon>
        <taxon>Tracheophyta</taxon>
        <taxon>Spermatophyta</taxon>
        <taxon>Magnoliopsida</taxon>
        <taxon>Liliopsida</taxon>
        <taxon>Arecaceae</taxon>
        <taxon>Coryphoideae</taxon>
        <taxon>Phoeniceae</taxon>
        <taxon>Phoenix</taxon>
    </lineage>
</organism>
<dbReference type="InterPro" id="IPR012337">
    <property type="entry name" value="RNaseH-like_sf"/>
</dbReference>
<dbReference type="KEGG" id="pda:120106166"/>
<dbReference type="GO" id="GO:0003676">
    <property type="term" value="F:nucleic acid binding"/>
    <property type="evidence" value="ECO:0007669"/>
    <property type="project" value="InterPro"/>
</dbReference>
<dbReference type="FunFam" id="3.30.420.10:FF:000032">
    <property type="entry name" value="Retrovirus-related Pol polyprotein from transposon 297-like Protein"/>
    <property type="match status" value="1"/>
</dbReference>
<feature type="domain" description="Integrase catalytic" evidence="3">
    <location>
        <begin position="413"/>
        <end position="573"/>
    </location>
</feature>
<dbReference type="AlphaFoldDB" id="A0A8B8ZUD0"/>
<dbReference type="PANTHER" id="PTHR37984">
    <property type="entry name" value="PROTEIN CBG26694"/>
    <property type="match status" value="1"/>
</dbReference>
<evidence type="ECO:0000313" key="5">
    <source>
        <dbReference type="RefSeq" id="XP_038974994.1"/>
    </source>
</evidence>
<dbReference type="Proteomes" id="UP000228380">
    <property type="component" value="Unplaced"/>
</dbReference>
<dbReference type="InterPro" id="IPR041577">
    <property type="entry name" value="RT_RNaseH_2"/>
</dbReference>
<dbReference type="SUPFAM" id="SSF56672">
    <property type="entry name" value="DNA/RNA polymerases"/>
    <property type="match status" value="1"/>
</dbReference>
<gene>
    <name evidence="5" type="primary">LOC120106166</name>
</gene>
<dbReference type="InterPro" id="IPR001584">
    <property type="entry name" value="Integrase_cat-core"/>
</dbReference>
<dbReference type="PROSITE" id="PS50878">
    <property type="entry name" value="RT_POL"/>
    <property type="match status" value="1"/>
</dbReference>
<dbReference type="GO" id="GO:0003824">
    <property type="term" value="F:catalytic activity"/>
    <property type="evidence" value="ECO:0007669"/>
    <property type="project" value="UniProtKB-KW"/>
</dbReference>
<dbReference type="Pfam" id="PF17919">
    <property type="entry name" value="RT_RNaseH_2"/>
    <property type="match status" value="1"/>
</dbReference>
<keyword evidence="1" id="KW-0511">Multifunctional enzyme</keyword>
<sequence length="651" mass="75328">MCVDSRAINKITVKYHFPISRLDDMLDLLHGATIFSKLDLRSGYHQIRIRLGDEWKTAFKTKDGRYEWMVMPFGLSNAPSTFMRVMNQVLKPYIGRFMVVYFDDILIFSRSRVEHQQHLRRVLLTLRSEKLYVNLKKCFFAESQVPFLGFIISDQGVAADPEKVRAIREWPTPSNIHEVRSFHGLASFYHRFIRNFSSIVAPITNCMKAENFRWTPAATRAFEDIKERLTQAPILRLPDFDQLFEVACDASHIGIGGVLSQEGHPIAFYSEKLNDAKRRYSTYDIEFYAVVQTLKHWKHYLLHREFVMYTNHDSLSLSTPKFQQGVTGSILIFRSMTAFSSVKTSLRDHIIREVHGGGLAGHFGRDKTVIMMEDRFYWPTLRKDVHRIIKHCRTCQLAKGTKSNAGLYSPLPLPSSPWEDLSMDFVLGLPKTIRGHDSIFVIVDRFSKMSHFVPCAKTYDASRVADMFLKEVVRLHGLPKTIVSDRDVKFVSYFWKTLWAKLGTRLSFSSAYHPQTDGQTEVVNRSLGNLLRCLVRDHMKSWDLILSHAEFAYNSSVNRTTGLSPFEIVLGLKPRRPIDLVPLSINTRTSEGGEDFTRHIQDIHAEVRRCLVTNTEIYKQQADLKRRPLEFKEGDLVMTRLSAERFPRRNF</sequence>
<dbReference type="Pfam" id="PF00665">
    <property type="entry name" value="rve"/>
    <property type="match status" value="1"/>
</dbReference>
<keyword evidence="4" id="KW-1185">Reference proteome</keyword>
<dbReference type="GO" id="GO:0015074">
    <property type="term" value="P:DNA integration"/>
    <property type="evidence" value="ECO:0007669"/>
    <property type="project" value="InterPro"/>
</dbReference>
<dbReference type="Gene3D" id="3.30.70.270">
    <property type="match status" value="2"/>
</dbReference>
<dbReference type="CDD" id="cd01647">
    <property type="entry name" value="RT_LTR"/>
    <property type="match status" value="1"/>
</dbReference>
<dbReference type="InterPro" id="IPR041588">
    <property type="entry name" value="Integrase_H2C2"/>
</dbReference>
<feature type="domain" description="Reverse transcriptase" evidence="2">
    <location>
        <begin position="1"/>
        <end position="152"/>
    </location>
</feature>
<dbReference type="Gene3D" id="1.10.340.70">
    <property type="match status" value="1"/>
</dbReference>
<evidence type="ECO:0000313" key="4">
    <source>
        <dbReference type="Proteomes" id="UP000228380"/>
    </source>
</evidence>
<dbReference type="InterPro" id="IPR036397">
    <property type="entry name" value="RNaseH_sf"/>
</dbReference>
<dbReference type="FunFam" id="3.10.20.370:FF:000001">
    <property type="entry name" value="Retrovirus-related Pol polyprotein from transposon 17.6-like protein"/>
    <property type="match status" value="1"/>
</dbReference>
<proteinExistence type="predicted"/>